<name>A0ABU8LRH9_9MICO</name>
<reference evidence="8 9" key="1">
    <citation type="submission" date="2024-02" db="EMBL/GenBank/DDBJ databases">
        <authorList>
            <person name="Saticioglu I.B."/>
        </authorList>
    </citation>
    <scope>NUCLEOTIDE SEQUENCE [LARGE SCALE GENOMIC DNA]</scope>
    <source>
        <strain evidence="8 9">Mu-86</strain>
    </source>
</reference>
<gene>
    <name evidence="8" type="ORF">WDU96_02485</name>
</gene>
<dbReference type="PANTHER" id="PTHR10030:SF37">
    <property type="entry name" value="ALPHA-L-FUCOSIDASE-RELATED"/>
    <property type="match status" value="1"/>
</dbReference>
<keyword evidence="5" id="KW-0378">Hydrolase</keyword>
<dbReference type="RefSeq" id="WP_337336901.1">
    <property type="nucleotide sequence ID" value="NZ_JBBDGL010000001.1"/>
</dbReference>
<dbReference type="PANTHER" id="PTHR10030">
    <property type="entry name" value="ALPHA-L-FUCOSIDASE"/>
    <property type="match status" value="1"/>
</dbReference>
<feature type="domain" description="Glycoside hydrolase family 29 N-terminal" evidence="7">
    <location>
        <begin position="25"/>
        <end position="339"/>
    </location>
</feature>
<proteinExistence type="inferred from homology"/>
<comment type="similarity">
    <text evidence="2">Belongs to the glycosyl hydrolase 29 family.</text>
</comment>
<dbReference type="PRINTS" id="PR00741">
    <property type="entry name" value="GLHYDRLASE29"/>
</dbReference>
<organism evidence="8 9">
    <name type="scientific">Microbacterium marmarense</name>
    <dbReference type="NCBI Taxonomy" id="3122051"/>
    <lineage>
        <taxon>Bacteria</taxon>
        <taxon>Bacillati</taxon>
        <taxon>Actinomycetota</taxon>
        <taxon>Actinomycetes</taxon>
        <taxon>Micrococcales</taxon>
        <taxon>Microbacteriaceae</taxon>
        <taxon>Microbacterium</taxon>
    </lineage>
</organism>
<evidence type="ECO:0000256" key="6">
    <source>
        <dbReference type="ARBA" id="ARBA00023295"/>
    </source>
</evidence>
<sequence length="450" mass="49638">MRNTLVNKGVLISITSPAAPPHASLDWFSRAGFGVFIHFGHAASRGWELSWQMTGGVEGQHPPRPGVPVEEYFDNAYAFDPASFDAVQWADAIANSGATYAVFTSKHHDGFSMFDTAHSDYSITRASPFGRDLMRELLDALRQRGIRTGVYFSLPDWHHPLYPAMTEETITRPYELGSYVRTDAAQWGQYRAFMLAQLTEILTEYGQIDLLWFDGEFEHTAAEWDYAGIREHVRALQPDCVVNDRCVGFGDYTTVEQRVPTEIPKRQWEASITMNDSWGWSADDRHWKSTATLLGILAEVVAAGGNLLLNVGPTGDGLFPREATERLEQIGEWTSRNREAMSGVSRAPAPMRAPLPIGVKASAGIERVFVYCTLRPHDTVIVAGLPVSRILNVSVLGTDISLAHTGAAWLSEVHAGVSDPLGDLEIIIPQQVADSLVPVLEVTVRTSSEV</sequence>
<dbReference type="Proteomes" id="UP001368654">
    <property type="component" value="Unassembled WGS sequence"/>
</dbReference>
<dbReference type="EC" id="3.2.1.51" evidence="3"/>
<dbReference type="InterPro" id="IPR057739">
    <property type="entry name" value="Glyco_hydro_29_N"/>
</dbReference>
<evidence type="ECO:0000313" key="8">
    <source>
        <dbReference type="EMBL" id="MEJ1154464.1"/>
    </source>
</evidence>
<dbReference type="Gene3D" id="3.20.20.80">
    <property type="entry name" value="Glycosidases"/>
    <property type="match status" value="1"/>
</dbReference>
<comment type="function">
    <text evidence="1">Alpha-L-fucosidase is responsible for hydrolyzing the alpha-1,6-linked fucose joined to the reducing-end N-acetylglucosamine of the carbohydrate moieties of glycoproteins.</text>
</comment>
<keyword evidence="4" id="KW-0732">Signal</keyword>
<dbReference type="SUPFAM" id="SSF51445">
    <property type="entry name" value="(Trans)glycosidases"/>
    <property type="match status" value="1"/>
</dbReference>
<protein>
    <recommendedName>
        <fullName evidence="3">alpha-L-fucosidase</fullName>
        <ecNumber evidence="3">3.2.1.51</ecNumber>
    </recommendedName>
</protein>
<evidence type="ECO:0000256" key="4">
    <source>
        <dbReference type="ARBA" id="ARBA00022729"/>
    </source>
</evidence>
<dbReference type="Pfam" id="PF01120">
    <property type="entry name" value="Alpha_L_fucos"/>
    <property type="match status" value="1"/>
</dbReference>
<evidence type="ECO:0000313" key="9">
    <source>
        <dbReference type="Proteomes" id="UP001368654"/>
    </source>
</evidence>
<dbReference type="InterPro" id="IPR000933">
    <property type="entry name" value="Glyco_hydro_29"/>
</dbReference>
<keyword evidence="9" id="KW-1185">Reference proteome</keyword>
<evidence type="ECO:0000256" key="2">
    <source>
        <dbReference type="ARBA" id="ARBA00007951"/>
    </source>
</evidence>
<dbReference type="SMART" id="SM00812">
    <property type="entry name" value="Alpha_L_fucos"/>
    <property type="match status" value="1"/>
</dbReference>
<evidence type="ECO:0000256" key="5">
    <source>
        <dbReference type="ARBA" id="ARBA00022801"/>
    </source>
</evidence>
<keyword evidence="6" id="KW-0326">Glycosidase</keyword>
<evidence type="ECO:0000256" key="3">
    <source>
        <dbReference type="ARBA" id="ARBA00012662"/>
    </source>
</evidence>
<dbReference type="EMBL" id="JBBDGL010000001">
    <property type="protein sequence ID" value="MEJ1154464.1"/>
    <property type="molecule type" value="Genomic_DNA"/>
</dbReference>
<evidence type="ECO:0000259" key="7">
    <source>
        <dbReference type="Pfam" id="PF01120"/>
    </source>
</evidence>
<comment type="caution">
    <text evidence="8">The sequence shown here is derived from an EMBL/GenBank/DDBJ whole genome shotgun (WGS) entry which is preliminary data.</text>
</comment>
<dbReference type="InterPro" id="IPR017853">
    <property type="entry name" value="GH"/>
</dbReference>
<dbReference type="InterPro" id="IPR016286">
    <property type="entry name" value="FUC_metazoa-typ"/>
</dbReference>
<evidence type="ECO:0000256" key="1">
    <source>
        <dbReference type="ARBA" id="ARBA00004071"/>
    </source>
</evidence>
<accession>A0ABU8LRH9</accession>
<dbReference type="PIRSF" id="PIRSF001092">
    <property type="entry name" value="Alpha-L-fucosidase"/>
    <property type="match status" value="1"/>
</dbReference>